<protein>
    <submittedName>
        <fullName evidence="2">BAH domain-containing protein</fullName>
    </submittedName>
</protein>
<name>A0A915DJD2_9BILA</name>
<dbReference type="Proteomes" id="UP000887574">
    <property type="component" value="Unplaced"/>
</dbReference>
<dbReference type="WBParaSite" id="jg20658">
    <property type="protein sequence ID" value="jg20658"/>
    <property type="gene ID" value="jg20658"/>
</dbReference>
<accession>A0A915DJD2</accession>
<keyword evidence="1" id="KW-1185">Reference proteome</keyword>
<dbReference type="AlphaFoldDB" id="A0A915DJD2"/>
<reference evidence="2" key="1">
    <citation type="submission" date="2022-11" db="UniProtKB">
        <authorList>
            <consortium name="WormBaseParasite"/>
        </authorList>
    </citation>
    <scope>IDENTIFICATION</scope>
</reference>
<organism evidence="1 2">
    <name type="scientific">Ditylenchus dipsaci</name>
    <dbReference type="NCBI Taxonomy" id="166011"/>
    <lineage>
        <taxon>Eukaryota</taxon>
        <taxon>Metazoa</taxon>
        <taxon>Ecdysozoa</taxon>
        <taxon>Nematoda</taxon>
        <taxon>Chromadorea</taxon>
        <taxon>Rhabditida</taxon>
        <taxon>Tylenchina</taxon>
        <taxon>Tylenchomorpha</taxon>
        <taxon>Sphaerularioidea</taxon>
        <taxon>Anguinidae</taxon>
        <taxon>Anguininae</taxon>
        <taxon>Ditylenchus</taxon>
    </lineage>
</organism>
<sequence length="305" mass="35262">MYPVPKKLPIGIVTRTDEYIIYVWAHNFGQKELRYPLSAIPNIEPGDRVRFYQREEFCKIQSARDIFMEKVLDLSISKLPRTLQSKEEFRFKIYTHVIFPPITYAPYQNYVDTVRTCKAIAFSPQFHRVACFRDMNYKPGVLYKAYVSRIPKAFDSLVSEVETLFTFVDIRLNEVYEESVVKSVLEIVPWHSQWQCRKGDQQQHHFQRLPENLRKKLSMLTTSYATPSQTPCSYGQYKKSQINGVHRALPLTSNGGSETSVGIVVRVEKNHAVIWSRHHGLVFVPQSDCLNLSCGSATSATRTIQ</sequence>
<proteinExistence type="predicted"/>
<evidence type="ECO:0000313" key="2">
    <source>
        <dbReference type="WBParaSite" id="jg20658"/>
    </source>
</evidence>
<evidence type="ECO:0000313" key="1">
    <source>
        <dbReference type="Proteomes" id="UP000887574"/>
    </source>
</evidence>